<evidence type="ECO:0000313" key="3">
    <source>
        <dbReference type="Proteomes" id="UP000249066"/>
    </source>
</evidence>
<dbReference type="PANTHER" id="PTHR12910">
    <property type="entry name" value="NADH-UBIQUINONE OXIDOREDUCTASE SUBUNIT B17.2"/>
    <property type="match status" value="1"/>
</dbReference>
<dbReference type="AlphaFoldDB" id="A0A2W5ABG4"/>
<feature type="region of interest" description="Disordered" evidence="1">
    <location>
        <begin position="113"/>
        <end position="132"/>
    </location>
</feature>
<accession>A0A2W5ABG4</accession>
<proteinExistence type="predicted"/>
<sequence>MGILKTIFTWWDGATFGTSLFTWRKGERVGEDSLGNVYYEARKAQNGFKRRWVIYKGSNDASRVPPEWHGWLHNTIEGLPDSTLPPIRPWVKEPERNLTGTVQAYRPAGALERGGHRAAATGDYEAWSPDAA</sequence>
<evidence type="ECO:0000313" key="2">
    <source>
        <dbReference type="EMBL" id="PZO91573.1"/>
    </source>
</evidence>
<dbReference type="Pfam" id="PF05071">
    <property type="entry name" value="NDUFA12"/>
    <property type="match status" value="1"/>
</dbReference>
<comment type="caution">
    <text evidence="2">The sequence shown here is derived from an EMBL/GenBank/DDBJ whole genome shotgun (WGS) entry which is preliminary data.</text>
</comment>
<protein>
    <submittedName>
        <fullName evidence="2">NADH:ubiquinone oxidoreductase subunit NDUFA12</fullName>
    </submittedName>
</protein>
<dbReference type="Proteomes" id="UP000249066">
    <property type="component" value="Unassembled WGS sequence"/>
</dbReference>
<reference evidence="2 3" key="1">
    <citation type="submission" date="2017-08" db="EMBL/GenBank/DDBJ databases">
        <title>Infants hospitalized years apart are colonized by the same room-sourced microbial strains.</title>
        <authorList>
            <person name="Brooks B."/>
            <person name="Olm M.R."/>
            <person name="Firek B.A."/>
            <person name="Baker R."/>
            <person name="Thomas B.C."/>
            <person name="Morowitz M.J."/>
            <person name="Banfield J.F."/>
        </authorList>
    </citation>
    <scope>NUCLEOTIDE SEQUENCE [LARGE SCALE GENOMIC DNA]</scope>
    <source>
        <strain evidence="2">S2_018_000_R2_101</strain>
    </source>
</reference>
<dbReference type="PANTHER" id="PTHR12910:SF2">
    <property type="entry name" value="NADH DEHYDROGENASE [UBIQUINONE] 1 ALPHA SUBCOMPLEX SUBUNIT 12"/>
    <property type="match status" value="1"/>
</dbReference>
<gene>
    <name evidence="2" type="ORF">DI623_02695</name>
</gene>
<name>A0A2W5ABG4_9SPHN</name>
<dbReference type="GO" id="GO:0006979">
    <property type="term" value="P:response to oxidative stress"/>
    <property type="evidence" value="ECO:0007669"/>
    <property type="project" value="TreeGrafter"/>
</dbReference>
<evidence type="ECO:0000256" key="1">
    <source>
        <dbReference type="SAM" id="MobiDB-lite"/>
    </source>
</evidence>
<dbReference type="GO" id="GO:0045271">
    <property type="term" value="C:respiratory chain complex I"/>
    <property type="evidence" value="ECO:0007669"/>
    <property type="project" value="InterPro"/>
</dbReference>
<dbReference type="EMBL" id="QFNN01000007">
    <property type="protein sequence ID" value="PZO91573.1"/>
    <property type="molecule type" value="Genomic_DNA"/>
</dbReference>
<organism evidence="2 3">
    <name type="scientific">Sphingomonas sanxanigenens</name>
    <dbReference type="NCBI Taxonomy" id="397260"/>
    <lineage>
        <taxon>Bacteria</taxon>
        <taxon>Pseudomonadati</taxon>
        <taxon>Pseudomonadota</taxon>
        <taxon>Alphaproteobacteria</taxon>
        <taxon>Sphingomonadales</taxon>
        <taxon>Sphingomonadaceae</taxon>
        <taxon>Sphingomonas</taxon>
    </lineage>
</organism>
<keyword evidence="2" id="KW-0830">Ubiquinone</keyword>
<dbReference type="NCBIfam" id="NF006040">
    <property type="entry name" value="PRK08183.1"/>
    <property type="match status" value="1"/>
</dbReference>
<dbReference type="InterPro" id="IPR007763">
    <property type="entry name" value="NDUFA12"/>
</dbReference>